<evidence type="ECO:0000313" key="10">
    <source>
        <dbReference type="EMBL" id="SIP87461.1"/>
    </source>
</evidence>
<keyword evidence="11" id="KW-1185">Reference proteome</keyword>
<keyword evidence="3" id="KW-1003">Cell membrane</keyword>
<dbReference type="GO" id="GO:0042773">
    <property type="term" value="P:ATP synthesis coupled electron transport"/>
    <property type="evidence" value="ECO:0007669"/>
    <property type="project" value="InterPro"/>
</dbReference>
<feature type="transmembrane region" description="Helical" evidence="8">
    <location>
        <begin position="303"/>
        <end position="324"/>
    </location>
</feature>
<dbReference type="Pfam" id="PF00361">
    <property type="entry name" value="Proton_antipo_M"/>
    <property type="match status" value="1"/>
</dbReference>
<evidence type="ECO:0000256" key="3">
    <source>
        <dbReference type="ARBA" id="ARBA00022475"/>
    </source>
</evidence>
<dbReference type="PANTHER" id="PTHR42703:SF1">
    <property type="entry name" value="NA(+)_H(+) ANTIPORTER SUBUNIT D1"/>
    <property type="match status" value="1"/>
</dbReference>
<evidence type="ECO:0000256" key="5">
    <source>
        <dbReference type="ARBA" id="ARBA00022989"/>
    </source>
</evidence>
<keyword evidence="6 8" id="KW-0472">Membrane</keyword>
<keyword evidence="5 8" id="KW-1133">Transmembrane helix</keyword>
<gene>
    <name evidence="10" type="ORF">SAMN05421546_0112</name>
</gene>
<reference evidence="11" key="1">
    <citation type="submission" date="2017-01" db="EMBL/GenBank/DDBJ databases">
        <authorList>
            <person name="Varghese N."/>
            <person name="Submissions S."/>
        </authorList>
    </citation>
    <scope>NUCLEOTIDE SEQUENCE [LARGE SCALE GENOMIC DNA]</scope>
    <source>
        <strain evidence="11">UM1</strain>
    </source>
</reference>
<comment type="similarity">
    <text evidence="2">Belongs to the CPA3 antiporters (TC 2.A.63) subunit D family.</text>
</comment>
<dbReference type="RefSeq" id="WP_076584536.1">
    <property type="nucleotide sequence ID" value="NZ_FTLW01000001.1"/>
</dbReference>
<evidence type="ECO:0000259" key="9">
    <source>
        <dbReference type="Pfam" id="PF00361"/>
    </source>
</evidence>
<evidence type="ECO:0000256" key="8">
    <source>
        <dbReference type="SAM" id="Phobius"/>
    </source>
</evidence>
<feature type="transmembrane region" description="Helical" evidence="8">
    <location>
        <begin position="109"/>
        <end position="127"/>
    </location>
</feature>
<name>A0A1N6N603_9GAMM</name>
<evidence type="ECO:0000256" key="1">
    <source>
        <dbReference type="ARBA" id="ARBA00004651"/>
    </source>
</evidence>
<feature type="transmembrane region" description="Helical" evidence="8">
    <location>
        <begin position="467"/>
        <end position="490"/>
    </location>
</feature>
<feature type="transmembrane region" description="Helical" evidence="8">
    <location>
        <begin position="133"/>
        <end position="151"/>
    </location>
</feature>
<evidence type="ECO:0000256" key="6">
    <source>
        <dbReference type="ARBA" id="ARBA00023136"/>
    </source>
</evidence>
<accession>A0A1N6N603</accession>
<organism evidence="10 11">
    <name type="scientific">Solilutibacter tolerans</name>
    <dbReference type="NCBI Taxonomy" id="1604334"/>
    <lineage>
        <taxon>Bacteria</taxon>
        <taxon>Pseudomonadati</taxon>
        <taxon>Pseudomonadota</taxon>
        <taxon>Gammaproteobacteria</taxon>
        <taxon>Lysobacterales</taxon>
        <taxon>Lysobacteraceae</taxon>
        <taxon>Solilutibacter</taxon>
    </lineage>
</organism>
<dbReference type="AlphaFoldDB" id="A0A1N6N603"/>
<dbReference type="PANTHER" id="PTHR42703">
    <property type="entry name" value="NADH DEHYDROGENASE"/>
    <property type="match status" value="1"/>
</dbReference>
<dbReference type="OrthoDB" id="9768329at2"/>
<proteinExistence type="inferred from homology"/>
<feature type="transmembrane region" description="Helical" evidence="8">
    <location>
        <begin position="75"/>
        <end position="97"/>
    </location>
</feature>
<dbReference type="GO" id="GO:0005886">
    <property type="term" value="C:plasma membrane"/>
    <property type="evidence" value="ECO:0007669"/>
    <property type="project" value="UniProtKB-SubCell"/>
</dbReference>
<feature type="transmembrane region" description="Helical" evidence="8">
    <location>
        <begin position="330"/>
        <end position="351"/>
    </location>
</feature>
<evidence type="ECO:0000313" key="11">
    <source>
        <dbReference type="Proteomes" id="UP000241788"/>
    </source>
</evidence>
<feature type="transmembrane region" description="Helical" evidence="8">
    <location>
        <begin position="6"/>
        <end position="23"/>
    </location>
</feature>
<evidence type="ECO:0000256" key="2">
    <source>
        <dbReference type="ARBA" id="ARBA00005346"/>
    </source>
</evidence>
<dbReference type="EMBL" id="FTLW01000001">
    <property type="protein sequence ID" value="SIP87461.1"/>
    <property type="molecule type" value="Genomic_DNA"/>
</dbReference>
<protein>
    <submittedName>
        <fullName evidence="10">Multisubunit potassium/proton antiporter, PhaD subunit</fullName>
    </submittedName>
</protein>
<feature type="transmembrane region" description="Helical" evidence="8">
    <location>
        <begin position="204"/>
        <end position="225"/>
    </location>
</feature>
<feature type="domain" description="NADH:quinone oxidoreductase/Mrp antiporter transmembrane" evidence="9">
    <location>
        <begin position="128"/>
        <end position="421"/>
    </location>
</feature>
<sequence length="522" mass="56112">MSDHLIIAPILFPLLIAALILLVERRGDIWSRTLGWVGTVGMLLFSSLLLMHVAASGSQVYLLGDWPARLGIALFADRLSAALVLLVALLGLPALIYASTGWDRRAPHFHAFFQFQLAGLAGAFLTADLFNLFVFFEVMLIASYGLMLSGGKGPRMRAGLHYVVFNVVASSLFLIALGLIYGLVGTLNMAEIGARVAQASPDDVALIQAAAGILLTVFCAKAALLPMFLWLPMTYKFLPAPAAALFVVMTKVGVYSALRVFTVAFGDIPGAEGWPWTWLLPAGLGTLLLATFGAMASQTLRAIVGWMVVASAATLFVVFSLGSADAVAAGLYYLLHSSFAAAALFLIANQMRRQRGREGDRVDCIGVLERPIATGVAFALAAMAITGLPPLSGFVGKLLILQAVPEDRVPWIWVMILLTSWMAIVAFARAGSGLLWEAPARAARWRPESGLPPPPRPRRTTRAQRRLQWLAIWLLLGYGIALVVFASPVYRYLLSAAESALAPSSTVDMIRGVQPVMREPAP</sequence>
<dbReference type="GO" id="GO:0008137">
    <property type="term" value="F:NADH dehydrogenase (ubiquinone) activity"/>
    <property type="evidence" value="ECO:0007669"/>
    <property type="project" value="InterPro"/>
</dbReference>
<dbReference type="InterPro" id="IPR003918">
    <property type="entry name" value="NADH_UbQ_OxRdtase"/>
</dbReference>
<dbReference type="InterPro" id="IPR050586">
    <property type="entry name" value="CPA3_Na-H_Antiporter_D"/>
</dbReference>
<dbReference type="NCBIfam" id="NF009309">
    <property type="entry name" value="PRK12666.1"/>
    <property type="match status" value="1"/>
</dbReference>
<dbReference type="PRINTS" id="PR01437">
    <property type="entry name" value="NUOXDRDTASE4"/>
</dbReference>
<evidence type="ECO:0000256" key="7">
    <source>
        <dbReference type="RuleBase" id="RU000320"/>
    </source>
</evidence>
<keyword evidence="4 7" id="KW-0812">Transmembrane</keyword>
<feature type="transmembrane region" description="Helical" evidence="8">
    <location>
        <begin position="372"/>
        <end position="391"/>
    </location>
</feature>
<dbReference type="STRING" id="1604334.SAMN05421546_0112"/>
<comment type="subcellular location">
    <subcellularLocation>
        <location evidence="1">Cell membrane</location>
        <topology evidence="1">Multi-pass membrane protein</topology>
    </subcellularLocation>
    <subcellularLocation>
        <location evidence="7">Membrane</location>
        <topology evidence="7">Multi-pass membrane protein</topology>
    </subcellularLocation>
</comment>
<feature type="transmembrane region" description="Helical" evidence="8">
    <location>
        <begin position="35"/>
        <end position="55"/>
    </location>
</feature>
<dbReference type="InterPro" id="IPR001750">
    <property type="entry name" value="ND/Mrp_TM"/>
</dbReference>
<feature type="transmembrane region" description="Helical" evidence="8">
    <location>
        <begin position="163"/>
        <end position="184"/>
    </location>
</feature>
<feature type="transmembrane region" description="Helical" evidence="8">
    <location>
        <begin position="411"/>
        <end position="436"/>
    </location>
</feature>
<dbReference type="Proteomes" id="UP000241788">
    <property type="component" value="Unassembled WGS sequence"/>
</dbReference>
<feature type="transmembrane region" description="Helical" evidence="8">
    <location>
        <begin position="278"/>
        <end position="296"/>
    </location>
</feature>
<feature type="transmembrane region" description="Helical" evidence="8">
    <location>
        <begin position="237"/>
        <end position="258"/>
    </location>
</feature>
<evidence type="ECO:0000256" key="4">
    <source>
        <dbReference type="ARBA" id="ARBA00022692"/>
    </source>
</evidence>